<evidence type="ECO:0000313" key="2">
    <source>
        <dbReference type="EMBL" id="NID10611.1"/>
    </source>
</evidence>
<dbReference type="Pfam" id="PF05099">
    <property type="entry name" value="TerB"/>
    <property type="match status" value="1"/>
</dbReference>
<dbReference type="SUPFAM" id="SSF158682">
    <property type="entry name" value="TerB-like"/>
    <property type="match status" value="1"/>
</dbReference>
<reference evidence="3" key="1">
    <citation type="submission" date="2019-09" db="EMBL/GenBank/DDBJ databases">
        <authorList>
            <person name="Jung D.-H."/>
        </authorList>
    </citation>
    <scope>NUCLEOTIDE SEQUENCE [LARGE SCALE GENOMIC DNA]</scope>
    <source>
        <strain evidence="3">JA-25</strain>
    </source>
</reference>
<reference evidence="3" key="2">
    <citation type="submission" date="2023-07" db="EMBL/GenBank/DDBJ databases">
        <authorList>
            <person name="Jung D.-H."/>
        </authorList>
    </citation>
    <scope>NUCLEOTIDE SEQUENCE [LARGE SCALE GENOMIC DNA]</scope>
    <source>
        <strain evidence="3">JA-25</strain>
    </source>
</reference>
<dbReference type="InterPro" id="IPR029024">
    <property type="entry name" value="TerB-like"/>
</dbReference>
<dbReference type="Gene3D" id="1.10.3680.10">
    <property type="entry name" value="TerB-like"/>
    <property type="match status" value="1"/>
</dbReference>
<feature type="domain" description="Co-chaperone DjlA N-terminal" evidence="1">
    <location>
        <begin position="20"/>
        <end position="118"/>
    </location>
</feature>
<dbReference type="InterPro" id="IPR007791">
    <property type="entry name" value="DjlA_N"/>
</dbReference>
<evidence type="ECO:0000313" key="3">
    <source>
        <dbReference type="Proteomes" id="UP000606008"/>
    </source>
</evidence>
<organism evidence="2 3">
    <name type="scientific">Fibrivirga algicola</name>
    <dbReference type="NCBI Taxonomy" id="2950420"/>
    <lineage>
        <taxon>Bacteria</taxon>
        <taxon>Pseudomonadati</taxon>
        <taxon>Bacteroidota</taxon>
        <taxon>Cytophagia</taxon>
        <taxon>Cytophagales</taxon>
        <taxon>Spirosomataceae</taxon>
        <taxon>Fibrivirga</taxon>
    </lineage>
</organism>
<dbReference type="EMBL" id="WAEL01000003">
    <property type="protein sequence ID" value="NID10611.1"/>
    <property type="molecule type" value="Genomic_DNA"/>
</dbReference>
<accession>A0ABX0QH91</accession>
<evidence type="ECO:0000259" key="1">
    <source>
        <dbReference type="Pfam" id="PF05099"/>
    </source>
</evidence>
<gene>
    <name evidence="2" type="ORF">F7231_10560</name>
</gene>
<comment type="caution">
    <text evidence="2">The sequence shown here is derived from an EMBL/GenBank/DDBJ whole genome shotgun (WGS) entry which is preliminary data.</text>
</comment>
<protein>
    <submittedName>
        <fullName evidence="2">TerB family tellurite resistance protein</fullName>
    </submittedName>
</protein>
<dbReference type="Proteomes" id="UP000606008">
    <property type="component" value="Unassembled WGS sequence"/>
</dbReference>
<keyword evidence="3" id="KW-1185">Reference proteome</keyword>
<proteinExistence type="predicted"/>
<dbReference type="RefSeq" id="WP_085411028.1">
    <property type="nucleotide sequence ID" value="NZ_WAEL01000003.1"/>
</dbReference>
<sequence>MNLYELPAEPADLYLGLGNLVYALAKLDGRVEVEESNVARRLLKQQPFGRLALHAFFLLENCEASGDEAYAFAIRRFASNRPALTEPVKQQFVAMLTQIAGAHNPISRKEAEFITRFRHDLDRL</sequence>
<name>A0ABX0QH91_9BACT</name>